<keyword evidence="1" id="KW-0812">Transmembrane</keyword>
<dbReference type="AlphaFoldDB" id="A0AAD8AJ21"/>
<keyword evidence="1" id="KW-1133">Transmembrane helix</keyword>
<evidence type="ECO:0000256" key="1">
    <source>
        <dbReference type="SAM" id="Phobius"/>
    </source>
</evidence>
<reference evidence="2" key="2">
    <citation type="submission" date="2023-05" db="EMBL/GenBank/DDBJ databases">
        <authorList>
            <person name="Fouks B."/>
        </authorList>
    </citation>
    <scope>NUCLEOTIDE SEQUENCE</scope>
    <source>
        <strain evidence="2">Stay&amp;Tobe</strain>
        <tissue evidence="2">Testes</tissue>
    </source>
</reference>
<gene>
    <name evidence="2" type="ORF">L9F63_009604</name>
</gene>
<proteinExistence type="predicted"/>
<protein>
    <submittedName>
        <fullName evidence="2">Uncharacterized protein</fullName>
    </submittedName>
</protein>
<keyword evidence="1" id="KW-0472">Membrane</keyword>
<name>A0AAD8AJ21_DIPPU</name>
<sequence>LRTIPVLLLLLSATFSVSPLPLFGIRISQLYASFAALQGLLIPVLCAVRSSFYS</sequence>
<keyword evidence="3" id="KW-1185">Reference proteome</keyword>
<feature type="non-terminal residue" evidence="2">
    <location>
        <position position="54"/>
    </location>
</feature>
<evidence type="ECO:0000313" key="2">
    <source>
        <dbReference type="EMBL" id="KAJ9600093.1"/>
    </source>
</evidence>
<dbReference type="EMBL" id="JASPKZ010000449">
    <property type="protein sequence ID" value="KAJ9600093.1"/>
    <property type="molecule type" value="Genomic_DNA"/>
</dbReference>
<feature type="transmembrane region" description="Helical" evidence="1">
    <location>
        <begin position="29"/>
        <end position="48"/>
    </location>
</feature>
<reference evidence="2" key="1">
    <citation type="journal article" date="2023" name="IScience">
        <title>Live-bearing cockroach genome reveals convergent evolutionary mechanisms linked to viviparity in insects and beyond.</title>
        <authorList>
            <person name="Fouks B."/>
            <person name="Harrison M.C."/>
            <person name="Mikhailova A.A."/>
            <person name="Marchal E."/>
            <person name="English S."/>
            <person name="Carruthers M."/>
            <person name="Jennings E.C."/>
            <person name="Chiamaka E.L."/>
            <person name="Frigard R.A."/>
            <person name="Pippel M."/>
            <person name="Attardo G.M."/>
            <person name="Benoit J.B."/>
            <person name="Bornberg-Bauer E."/>
            <person name="Tobe S.S."/>
        </authorList>
    </citation>
    <scope>NUCLEOTIDE SEQUENCE</scope>
    <source>
        <strain evidence="2">Stay&amp;Tobe</strain>
    </source>
</reference>
<organism evidence="2 3">
    <name type="scientific">Diploptera punctata</name>
    <name type="common">Pacific beetle cockroach</name>
    <dbReference type="NCBI Taxonomy" id="6984"/>
    <lineage>
        <taxon>Eukaryota</taxon>
        <taxon>Metazoa</taxon>
        <taxon>Ecdysozoa</taxon>
        <taxon>Arthropoda</taxon>
        <taxon>Hexapoda</taxon>
        <taxon>Insecta</taxon>
        <taxon>Pterygota</taxon>
        <taxon>Neoptera</taxon>
        <taxon>Polyneoptera</taxon>
        <taxon>Dictyoptera</taxon>
        <taxon>Blattodea</taxon>
        <taxon>Blaberoidea</taxon>
        <taxon>Blaberidae</taxon>
        <taxon>Diplopterinae</taxon>
        <taxon>Diploptera</taxon>
    </lineage>
</organism>
<dbReference type="Proteomes" id="UP001233999">
    <property type="component" value="Unassembled WGS sequence"/>
</dbReference>
<accession>A0AAD8AJ21</accession>
<comment type="caution">
    <text evidence="2">The sequence shown here is derived from an EMBL/GenBank/DDBJ whole genome shotgun (WGS) entry which is preliminary data.</text>
</comment>
<feature type="non-terminal residue" evidence="2">
    <location>
        <position position="1"/>
    </location>
</feature>
<evidence type="ECO:0000313" key="3">
    <source>
        <dbReference type="Proteomes" id="UP001233999"/>
    </source>
</evidence>